<evidence type="ECO:0000313" key="2">
    <source>
        <dbReference type="EMBL" id="KAH9310476.1"/>
    </source>
</evidence>
<dbReference type="Proteomes" id="UP000824469">
    <property type="component" value="Unassembled WGS sequence"/>
</dbReference>
<proteinExistence type="predicted"/>
<accession>A0AA38KYZ1</accession>
<feature type="non-terminal residue" evidence="2">
    <location>
        <position position="1"/>
    </location>
</feature>
<feature type="non-terminal residue" evidence="2">
    <location>
        <position position="114"/>
    </location>
</feature>
<comment type="caution">
    <text evidence="2">The sequence shown here is derived from an EMBL/GenBank/DDBJ whole genome shotgun (WGS) entry which is preliminary data.</text>
</comment>
<sequence length="114" mass="12995">LGAKFPHTFDHTLLTNMVHRDAKVERPLRIADEMLNPGFSSNFGQHNDKEEPSRQSGGHRILIVKINCDGNVEREDCEKPPSPKTHEENLNNDEIMVQQKLQALTFQLEILASH</sequence>
<dbReference type="EMBL" id="JAHRHJ020000006">
    <property type="protein sequence ID" value="KAH9310476.1"/>
    <property type="molecule type" value="Genomic_DNA"/>
</dbReference>
<feature type="region of interest" description="Disordered" evidence="1">
    <location>
        <begin position="35"/>
        <end position="60"/>
    </location>
</feature>
<protein>
    <submittedName>
        <fullName evidence="2">Uncharacterized protein</fullName>
    </submittedName>
</protein>
<evidence type="ECO:0000256" key="1">
    <source>
        <dbReference type="SAM" id="MobiDB-lite"/>
    </source>
</evidence>
<name>A0AA38KYZ1_TAXCH</name>
<organism evidence="2 3">
    <name type="scientific">Taxus chinensis</name>
    <name type="common">Chinese yew</name>
    <name type="synonym">Taxus wallichiana var. chinensis</name>
    <dbReference type="NCBI Taxonomy" id="29808"/>
    <lineage>
        <taxon>Eukaryota</taxon>
        <taxon>Viridiplantae</taxon>
        <taxon>Streptophyta</taxon>
        <taxon>Embryophyta</taxon>
        <taxon>Tracheophyta</taxon>
        <taxon>Spermatophyta</taxon>
        <taxon>Pinopsida</taxon>
        <taxon>Pinidae</taxon>
        <taxon>Conifers II</taxon>
        <taxon>Cupressales</taxon>
        <taxon>Taxaceae</taxon>
        <taxon>Taxus</taxon>
    </lineage>
</organism>
<gene>
    <name evidence="2" type="ORF">KI387_025511</name>
</gene>
<reference evidence="2 3" key="1">
    <citation type="journal article" date="2021" name="Nat. Plants">
        <title>The Taxus genome provides insights into paclitaxel biosynthesis.</title>
        <authorList>
            <person name="Xiong X."/>
            <person name="Gou J."/>
            <person name="Liao Q."/>
            <person name="Li Y."/>
            <person name="Zhou Q."/>
            <person name="Bi G."/>
            <person name="Li C."/>
            <person name="Du R."/>
            <person name="Wang X."/>
            <person name="Sun T."/>
            <person name="Guo L."/>
            <person name="Liang H."/>
            <person name="Lu P."/>
            <person name="Wu Y."/>
            <person name="Zhang Z."/>
            <person name="Ro D.K."/>
            <person name="Shang Y."/>
            <person name="Huang S."/>
            <person name="Yan J."/>
        </authorList>
    </citation>
    <scope>NUCLEOTIDE SEQUENCE [LARGE SCALE GENOMIC DNA]</scope>
    <source>
        <strain evidence="2">Ta-2019</strain>
    </source>
</reference>
<keyword evidence="3" id="KW-1185">Reference proteome</keyword>
<evidence type="ECO:0000313" key="3">
    <source>
        <dbReference type="Proteomes" id="UP000824469"/>
    </source>
</evidence>
<dbReference type="AlphaFoldDB" id="A0AA38KYZ1"/>